<dbReference type="HOGENOM" id="CLU_2048242_0_0_10"/>
<feature type="chain" id="PRO_5003307585" description="Alpha/beta hydrolase" evidence="1">
    <location>
        <begin position="23"/>
        <end position="120"/>
    </location>
</feature>
<feature type="signal peptide" evidence="1">
    <location>
        <begin position="1"/>
        <end position="22"/>
    </location>
</feature>
<proteinExistence type="predicted"/>
<dbReference type="eggNOG" id="COG1073">
    <property type="taxonomic scope" value="Bacteria"/>
</dbReference>
<evidence type="ECO:0008006" key="3">
    <source>
        <dbReference type="Google" id="ProtNLM"/>
    </source>
</evidence>
<dbReference type="STRING" id="743722.Sph21_4960"/>
<dbReference type="KEGG" id="shg:Sph21_4960"/>
<dbReference type="OrthoDB" id="9809549at2"/>
<organism evidence="2">
    <name type="scientific">Sphingobacterium sp. (strain 21)</name>
    <dbReference type="NCBI Taxonomy" id="743722"/>
    <lineage>
        <taxon>Bacteria</taxon>
        <taxon>Pseudomonadati</taxon>
        <taxon>Bacteroidota</taxon>
        <taxon>Sphingobacteriia</taxon>
        <taxon>Sphingobacteriales</taxon>
        <taxon>Sphingobacteriaceae</taxon>
        <taxon>Sphingobacterium</taxon>
    </lineage>
</organism>
<accession>F4C9T0</accession>
<protein>
    <recommendedName>
        <fullName evidence="3">Alpha/beta hydrolase</fullName>
    </recommendedName>
</protein>
<name>F4C9T0_SPHS2</name>
<reference evidence="2" key="1">
    <citation type="submission" date="2011-03" db="EMBL/GenBank/DDBJ databases">
        <title>Complete sequence of Sphingobacterium sp. 21.</title>
        <authorList>
            <consortium name="US DOE Joint Genome Institute"/>
            <person name="Lucas S."/>
            <person name="Copeland A."/>
            <person name="Lapidus A."/>
            <person name="Cheng J.-F."/>
            <person name="Goodwin L."/>
            <person name="Pitluck S."/>
            <person name="Davenport K."/>
            <person name="Detter J.C."/>
            <person name="Han C."/>
            <person name="Tapia R."/>
            <person name="Land M."/>
            <person name="Hauser L."/>
            <person name="Kyrpides N."/>
            <person name="Ivanova N."/>
            <person name="Ovchinnikova G."/>
            <person name="Pagani I."/>
            <person name="Siebers A.K."/>
            <person name="Allgaier M."/>
            <person name="Thelen M.P."/>
            <person name="Hugenholtz P."/>
            <person name="Woyke T."/>
        </authorList>
    </citation>
    <scope>NUCLEOTIDE SEQUENCE</scope>
    <source>
        <strain evidence="2">21</strain>
    </source>
</reference>
<dbReference type="PATRIC" id="fig|743722.3.peg.5257"/>
<evidence type="ECO:0000256" key="1">
    <source>
        <dbReference type="SAM" id="SignalP"/>
    </source>
</evidence>
<dbReference type="AlphaFoldDB" id="F4C9T0"/>
<gene>
    <name evidence="2" type="ordered locus">Sph21_4960</name>
</gene>
<evidence type="ECO:0000313" key="2">
    <source>
        <dbReference type="EMBL" id="ADZ81465.1"/>
    </source>
</evidence>
<dbReference type="EMBL" id="CP002584">
    <property type="protein sequence ID" value="ADZ81465.1"/>
    <property type="molecule type" value="Genomic_DNA"/>
</dbReference>
<sequence>MQMKFMISSFILLAGFLLKTNAQDINGTWSGLIQVPQIELPLVLHVDEVDGKYQASVDSPKQEKFGIPVDTLTFENNKLRFVLLKLSSVYEGKIVQKDSIEGTFTQRGAAIPLNLGKVKD</sequence>
<keyword evidence="1" id="KW-0732">Signal</keyword>